<evidence type="ECO:0000256" key="14">
    <source>
        <dbReference type="ARBA" id="ARBA00039020"/>
    </source>
</evidence>
<evidence type="ECO:0000313" key="15">
    <source>
        <dbReference type="EMBL" id="ORY67527.1"/>
    </source>
</evidence>
<evidence type="ECO:0000256" key="5">
    <source>
        <dbReference type="ARBA" id="ARBA00022516"/>
    </source>
</evidence>
<proteinExistence type="inferred from homology"/>
<dbReference type="PANTHER" id="PTHR45197">
    <property type="entry name" value="SYNTHASE, PUTATIVE (AFU_ORTHOLOGUE AFUA_7G04190)-RELATED"/>
    <property type="match status" value="1"/>
</dbReference>
<keyword evidence="6" id="KW-0489">Methyltransferase</keyword>
<evidence type="ECO:0000256" key="4">
    <source>
        <dbReference type="ARBA" id="ARBA00010815"/>
    </source>
</evidence>
<dbReference type="PANTHER" id="PTHR45197:SF1">
    <property type="entry name" value="SPHINGOLIPID C9-METHYLTRANSFERASE A-RELATED"/>
    <property type="match status" value="1"/>
</dbReference>
<evidence type="ECO:0000313" key="16">
    <source>
        <dbReference type="Proteomes" id="UP000193689"/>
    </source>
</evidence>
<dbReference type="EC" id="2.1.1.317" evidence="14"/>
<evidence type="ECO:0000256" key="11">
    <source>
        <dbReference type="ARBA" id="ARBA00022989"/>
    </source>
</evidence>
<dbReference type="EMBL" id="MCFJ01000004">
    <property type="protein sequence ID" value="ORY67527.1"/>
    <property type="molecule type" value="Genomic_DNA"/>
</dbReference>
<evidence type="ECO:0000256" key="10">
    <source>
        <dbReference type="ARBA" id="ARBA00022919"/>
    </source>
</evidence>
<keyword evidence="12" id="KW-0443">Lipid metabolism</keyword>
<feature type="non-terminal residue" evidence="15">
    <location>
        <position position="1"/>
    </location>
</feature>
<dbReference type="AlphaFoldDB" id="A0A1Y2E7W4"/>
<keyword evidence="9" id="KW-0812">Transmembrane</keyword>
<dbReference type="SUPFAM" id="SSF53335">
    <property type="entry name" value="S-adenosyl-L-methionine-dependent methyltransferases"/>
    <property type="match status" value="1"/>
</dbReference>
<evidence type="ECO:0000256" key="12">
    <source>
        <dbReference type="ARBA" id="ARBA00023098"/>
    </source>
</evidence>
<dbReference type="GO" id="GO:0032259">
    <property type="term" value="P:methylation"/>
    <property type="evidence" value="ECO:0007669"/>
    <property type="project" value="UniProtKB-KW"/>
</dbReference>
<dbReference type="GO" id="GO:0006665">
    <property type="term" value="P:sphingolipid metabolic process"/>
    <property type="evidence" value="ECO:0007669"/>
    <property type="project" value="UniProtKB-KW"/>
</dbReference>
<evidence type="ECO:0000256" key="9">
    <source>
        <dbReference type="ARBA" id="ARBA00022692"/>
    </source>
</evidence>
<dbReference type="InterPro" id="IPR052290">
    <property type="entry name" value="Sphingo_C9-MT"/>
</dbReference>
<dbReference type="GO" id="GO:0008168">
    <property type="term" value="F:methyltransferase activity"/>
    <property type="evidence" value="ECO:0007669"/>
    <property type="project" value="UniProtKB-KW"/>
</dbReference>
<keyword evidence="8" id="KW-0949">S-adenosyl-L-methionine</keyword>
<keyword evidence="5" id="KW-0444">Lipid biosynthesis</keyword>
<comment type="pathway">
    <text evidence="3">Sphingolipid metabolism.</text>
</comment>
<evidence type="ECO:0000256" key="1">
    <source>
        <dbReference type="ARBA" id="ARBA00004141"/>
    </source>
</evidence>
<sequence>IHVSKFDKTTSLETAEHVGLRQIAGFFGHLYDLLEDDGVLYLQVAGLRWAWQYGQPIFGIMVPYSSGFTIFYDLPQRSPIMWVMSLGSSKRHCSIDTVGFHYSAAIWRWYSTWLGSADKVRAKYGDRWNREYFLAYGMIASRQATATCYHMILVKNIHGTH</sequence>
<evidence type="ECO:0000256" key="7">
    <source>
        <dbReference type="ARBA" id="ARBA00022679"/>
    </source>
</evidence>
<evidence type="ECO:0000256" key="2">
    <source>
        <dbReference type="ARBA" id="ARBA00004760"/>
    </source>
</evidence>
<keyword evidence="13" id="KW-0472">Membrane</keyword>
<keyword evidence="11" id="KW-1133">Transmembrane helix</keyword>
<comment type="subcellular location">
    <subcellularLocation>
        <location evidence="1">Membrane</location>
        <topology evidence="1">Multi-pass membrane protein</topology>
    </subcellularLocation>
</comment>
<reference evidence="15 16" key="1">
    <citation type="submission" date="2016-07" db="EMBL/GenBank/DDBJ databases">
        <title>Pervasive Adenine N6-methylation of Active Genes in Fungi.</title>
        <authorList>
            <consortium name="DOE Joint Genome Institute"/>
            <person name="Mondo S.J."/>
            <person name="Dannebaum R.O."/>
            <person name="Kuo R.C."/>
            <person name="Labutti K."/>
            <person name="Haridas S."/>
            <person name="Kuo A."/>
            <person name="Salamov A."/>
            <person name="Ahrendt S.R."/>
            <person name="Lipzen A."/>
            <person name="Sullivan W."/>
            <person name="Andreopoulos W.B."/>
            <person name="Clum A."/>
            <person name="Lindquist E."/>
            <person name="Daum C."/>
            <person name="Ramamoorthy G.K."/>
            <person name="Gryganskyi A."/>
            <person name="Culley D."/>
            <person name="Magnuson J.K."/>
            <person name="James T.Y."/>
            <person name="O'Malley M.A."/>
            <person name="Stajich J.E."/>
            <person name="Spatafora J.W."/>
            <person name="Visel A."/>
            <person name="Grigoriev I.V."/>
        </authorList>
    </citation>
    <scope>NUCLEOTIDE SEQUENCE [LARGE SCALE GENOMIC DNA]</scope>
    <source>
        <strain evidence="15 16">CBS 129021</strain>
    </source>
</reference>
<dbReference type="OrthoDB" id="412182at2759"/>
<dbReference type="InterPro" id="IPR029063">
    <property type="entry name" value="SAM-dependent_MTases_sf"/>
</dbReference>
<organism evidence="15 16">
    <name type="scientific">Pseudomassariella vexata</name>
    <dbReference type="NCBI Taxonomy" id="1141098"/>
    <lineage>
        <taxon>Eukaryota</taxon>
        <taxon>Fungi</taxon>
        <taxon>Dikarya</taxon>
        <taxon>Ascomycota</taxon>
        <taxon>Pezizomycotina</taxon>
        <taxon>Sordariomycetes</taxon>
        <taxon>Xylariomycetidae</taxon>
        <taxon>Amphisphaeriales</taxon>
        <taxon>Pseudomassariaceae</taxon>
        <taxon>Pseudomassariella</taxon>
    </lineage>
</organism>
<dbReference type="STRING" id="1141098.A0A1Y2E7W4"/>
<keyword evidence="16" id="KW-1185">Reference proteome</keyword>
<dbReference type="RefSeq" id="XP_040718151.1">
    <property type="nucleotide sequence ID" value="XM_040865015.1"/>
</dbReference>
<dbReference type="GO" id="GO:0016020">
    <property type="term" value="C:membrane"/>
    <property type="evidence" value="ECO:0007669"/>
    <property type="project" value="UniProtKB-SubCell"/>
</dbReference>
<dbReference type="GeneID" id="63781227"/>
<dbReference type="InParanoid" id="A0A1Y2E7W4"/>
<evidence type="ECO:0000256" key="6">
    <source>
        <dbReference type="ARBA" id="ARBA00022603"/>
    </source>
</evidence>
<keyword evidence="7" id="KW-0808">Transferase</keyword>
<name>A0A1Y2E7W4_9PEZI</name>
<keyword evidence="10" id="KW-0746">Sphingolipid metabolism</keyword>
<dbReference type="Proteomes" id="UP000193689">
    <property type="component" value="Unassembled WGS sequence"/>
</dbReference>
<protein>
    <recommendedName>
        <fullName evidence="14">sphingolipid C(9)-methyltransferase</fullName>
        <ecNumber evidence="14">2.1.1.317</ecNumber>
    </recommendedName>
</protein>
<accession>A0A1Y2E7W4</accession>
<comment type="similarity">
    <text evidence="4">Belongs to the CFA/CMAS family.</text>
</comment>
<comment type="caution">
    <text evidence="15">The sequence shown here is derived from an EMBL/GenBank/DDBJ whole genome shotgun (WGS) entry which is preliminary data.</text>
</comment>
<evidence type="ECO:0000256" key="3">
    <source>
        <dbReference type="ARBA" id="ARBA00004991"/>
    </source>
</evidence>
<gene>
    <name evidence="15" type="ORF">BCR38DRAFT_510588</name>
</gene>
<evidence type="ECO:0000256" key="13">
    <source>
        <dbReference type="ARBA" id="ARBA00023136"/>
    </source>
</evidence>
<dbReference type="Gene3D" id="3.40.50.150">
    <property type="entry name" value="Vaccinia Virus protein VP39"/>
    <property type="match status" value="1"/>
</dbReference>
<evidence type="ECO:0000256" key="8">
    <source>
        <dbReference type="ARBA" id="ARBA00022691"/>
    </source>
</evidence>
<comment type="pathway">
    <text evidence="2">Lipid metabolism; sphingolipid metabolism.</text>
</comment>